<protein>
    <submittedName>
        <fullName evidence="1">Uncharacterized protein</fullName>
    </submittedName>
</protein>
<evidence type="ECO:0000313" key="2">
    <source>
        <dbReference type="Proteomes" id="UP000605253"/>
    </source>
</evidence>
<reference evidence="1" key="1">
    <citation type="journal article" date="2014" name="Int. J. Syst. Evol. Microbiol.">
        <title>Complete genome sequence of Corynebacterium casei LMG S-19264T (=DSM 44701T), isolated from a smear-ripened cheese.</title>
        <authorList>
            <consortium name="US DOE Joint Genome Institute (JGI-PGF)"/>
            <person name="Walter F."/>
            <person name="Albersmeier A."/>
            <person name="Kalinowski J."/>
            <person name="Ruckert C."/>
        </authorList>
    </citation>
    <scope>NUCLEOTIDE SEQUENCE</scope>
    <source>
        <strain evidence="1">CGMCC 1.12181</strain>
    </source>
</reference>
<evidence type="ECO:0000313" key="1">
    <source>
        <dbReference type="EMBL" id="GGF88989.1"/>
    </source>
</evidence>
<accession>A0A917CK48</accession>
<name>A0A917CK48_9GAMM</name>
<proteinExistence type="predicted"/>
<dbReference type="Proteomes" id="UP000605253">
    <property type="component" value="Unassembled WGS sequence"/>
</dbReference>
<comment type="caution">
    <text evidence="1">The sequence shown here is derived from an EMBL/GenBank/DDBJ whole genome shotgun (WGS) entry which is preliminary data.</text>
</comment>
<gene>
    <name evidence="1" type="ORF">GCM10011365_07730</name>
</gene>
<keyword evidence="2" id="KW-1185">Reference proteome</keyword>
<dbReference type="AlphaFoldDB" id="A0A917CK48"/>
<reference evidence="1" key="2">
    <citation type="submission" date="2020-09" db="EMBL/GenBank/DDBJ databases">
        <authorList>
            <person name="Sun Q."/>
            <person name="Zhou Y."/>
        </authorList>
    </citation>
    <scope>NUCLEOTIDE SEQUENCE</scope>
    <source>
        <strain evidence="1">CGMCC 1.12181</strain>
    </source>
</reference>
<sequence>MPNNSKKVFVLIDLIAILLSGVINRIDIPRYHDTTIRKKKESVVSLNGLLTDTKAGKNFTQ</sequence>
<organism evidence="1 2">
    <name type="scientific">Marinicella pacifica</name>
    <dbReference type="NCBI Taxonomy" id="1171543"/>
    <lineage>
        <taxon>Bacteria</taxon>
        <taxon>Pseudomonadati</taxon>
        <taxon>Pseudomonadota</taxon>
        <taxon>Gammaproteobacteria</taxon>
        <taxon>Lysobacterales</taxon>
        <taxon>Marinicellaceae</taxon>
        <taxon>Marinicella</taxon>
    </lineage>
</organism>
<dbReference type="EMBL" id="BMEO01000002">
    <property type="protein sequence ID" value="GGF88989.1"/>
    <property type="molecule type" value="Genomic_DNA"/>
</dbReference>